<dbReference type="PRINTS" id="PR00368">
    <property type="entry name" value="FADPNR"/>
</dbReference>
<dbReference type="STRING" id="348802.A0A0D2EMB6"/>
<gene>
    <name evidence="8" type="ORF">PV05_05206</name>
</gene>
<evidence type="ECO:0000259" key="7">
    <source>
        <dbReference type="PROSITE" id="PS50206"/>
    </source>
</evidence>
<dbReference type="HOGENOM" id="CLU_003291_1_2_1"/>
<dbReference type="Gene3D" id="3.50.50.60">
    <property type="entry name" value="FAD/NAD(P)-binding domain"/>
    <property type="match status" value="2"/>
</dbReference>
<evidence type="ECO:0000256" key="6">
    <source>
        <dbReference type="ARBA" id="ARBA00023284"/>
    </source>
</evidence>
<dbReference type="InterPro" id="IPR004099">
    <property type="entry name" value="Pyr_nucl-diS_OxRdtase_dimer"/>
</dbReference>
<dbReference type="AlphaFoldDB" id="A0A0D2EMB6"/>
<name>A0A0D2EMB6_9EURO</name>
<keyword evidence="5" id="KW-0560">Oxidoreductase</keyword>
<dbReference type="Pfam" id="PF02852">
    <property type="entry name" value="Pyr_redox_dim"/>
    <property type="match status" value="1"/>
</dbReference>
<feature type="domain" description="Rhodanese" evidence="7">
    <location>
        <begin position="516"/>
        <end position="603"/>
    </location>
</feature>
<sequence>MNDRRRHAHTPSQLTMAIYCLDTSSRALEEQLVSRFKSTLTIMSCKSNLNLVIVGGVAGGMSAATRARRLSETASITVFEMGPYVGYANCGIPYALGQVIQNEEALVLNTAKSFKDRFNLDVHLGSEVVKVDRERRTVEVSSGGGDIRQFPYDKLILAQGAKSFVPPIKGIDLPHVSTLQTIPDLQKVRAALQKPNAKHAAIIGGGFIGLEAADNLRALGLEVSIIEMAPQVFLPVDRDMAEHIHTELRQKGVRLYLEAKITEIVAAKGDQAACVLLQDGEAVPADVVIAAVGVRPRVSLAQQAGLEIGKSGFLRVNEFMQTSDPDIYAVGDMVETEHRLVGHPLPLALAGPAARQGRVAVDHIFTGIESGYRGNVGTSACKVFDLTVASAGLSLQSLRQMKREPLYVTVHPPSHAGYYPGSQRLTVRVIFEQGTGQLLGAQVVGKDMVDKQIDVLSTAIQANMTVFDLEHLELAYAPPYGSAKSPVNMAGFVASNLLRGQTKITHPEDLFSCNGLESSVQLVDVRSPAEYNRGHIPFALNLPLNDLRKDMKKLDKNRPVIVYCAVGYRGYLAYRILCQHGFKVTNLDGGYELFIGGGFGHRMN</sequence>
<dbReference type="PANTHER" id="PTHR43429:SF1">
    <property type="entry name" value="NAD(P)H SULFUR OXIDOREDUCTASE (COA-DEPENDENT)"/>
    <property type="match status" value="1"/>
</dbReference>
<keyword evidence="6" id="KW-0676">Redox-active center</keyword>
<dbReference type="Pfam" id="PF00581">
    <property type="entry name" value="Rhodanese"/>
    <property type="match status" value="1"/>
</dbReference>
<dbReference type="PROSITE" id="PS50206">
    <property type="entry name" value="RHODANESE_3"/>
    <property type="match status" value="1"/>
</dbReference>
<dbReference type="SUPFAM" id="SSF51905">
    <property type="entry name" value="FAD/NAD(P)-binding domain"/>
    <property type="match status" value="1"/>
</dbReference>
<dbReference type="Proteomes" id="UP000054342">
    <property type="component" value="Unassembled WGS sequence"/>
</dbReference>
<dbReference type="RefSeq" id="XP_013317137.1">
    <property type="nucleotide sequence ID" value="XM_013461683.1"/>
</dbReference>
<proteinExistence type="inferred from homology"/>
<accession>A0A0D2EMB6</accession>
<organism evidence="8 9">
    <name type="scientific">Exophiala xenobiotica</name>
    <dbReference type="NCBI Taxonomy" id="348802"/>
    <lineage>
        <taxon>Eukaryota</taxon>
        <taxon>Fungi</taxon>
        <taxon>Dikarya</taxon>
        <taxon>Ascomycota</taxon>
        <taxon>Pezizomycotina</taxon>
        <taxon>Eurotiomycetes</taxon>
        <taxon>Chaetothyriomycetidae</taxon>
        <taxon>Chaetothyriales</taxon>
        <taxon>Herpotrichiellaceae</taxon>
        <taxon>Exophiala</taxon>
    </lineage>
</organism>
<keyword evidence="4" id="KW-0274">FAD</keyword>
<evidence type="ECO:0000256" key="3">
    <source>
        <dbReference type="ARBA" id="ARBA00022630"/>
    </source>
</evidence>
<evidence type="ECO:0000256" key="5">
    <source>
        <dbReference type="ARBA" id="ARBA00023002"/>
    </source>
</evidence>
<dbReference type="GeneID" id="25327114"/>
<dbReference type="SMART" id="SM00450">
    <property type="entry name" value="RHOD"/>
    <property type="match status" value="1"/>
</dbReference>
<keyword evidence="3" id="KW-0285">Flavoprotein</keyword>
<evidence type="ECO:0000256" key="2">
    <source>
        <dbReference type="ARBA" id="ARBA00009130"/>
    </source>
</evidence>
<dbReference type="PANTHER" id="PTHR43429">
    <property type="entry name" value="PYRIDINE NUCLEOTIDE-DISULFIDE OXIDOREDUCTASE DOMAIN-CONTAINING"/>
    <property type="match status" value="1"/>
</dbReference>
<dbReference type="InterPro" id="IPR036188">
    <property type="entry name" value="FAD/NAD-bd_sf"/>
</dbReference>
<evidence type="ECO:0000256" key="4">
    <source>
        <dbReference type="ARBA" id="ARBA00022827"/>
    </source>
</evidence>
<dbReference type="InterPro" id="IPR036873">
    <property type="entry name" value="Rhodanese-like_dom_sf"/>
</dbReference>
<keyword evidence="9" id="KW-1185">Reference proteome</keyword>
<dbReference type="PRINTS" id="PR00411">
    <property type="entry name" value="PNDRDTASEI"/>
</dbReference>
<comment type="similarity">
    <text evidence="2">Belongs to the class-III pyridine nucleotide-disulfide oxidoreductase family.</text>
</comment>
<comment type="cofactor">
    <cofactor evidence="1">
        <name>FAD</name>
        <dbReference type="ChEBI" id="CHEBI:57692"/>
    </cofactor>
</comment>
<dbReference type="SUPFAM" id="SSF55424">
    <property type="entry name" value="FAD/NAD-linked reductases, dimerisation (C-terminal) domain"/>
    <property type="match status" value="1"/>
</dbReference>
<dbReference type="InterPro" id="IPR023753">
    <property type="entry name" value="FAD/NAD-binding_dom"/>
</dbReference>
<reference evidence="8 9" key="1">
    <citation type="submission" date="2015-01" db="EMBL/GenBank/DDBJ databases">
        <title>The Genome Sequence of Exophiala xenobiotica CBS118157.</title>
        <authorList>
            <consortium name="The Broad Institute Genomics Platform"/>
            <person name="Cuomo C."/>
            <person name="de Hoog S."/>
            <person name="Gorbushina A."/>
            <person name="Stielow B."/>
            <person name="Teixiera M."/>
            <person name="Abouelleil A."/>
            <person name="Chapman S.B."/>
            <person name="Priest M."/>
            <person name="Young S.K."/>
            <person name="Wortman J."/>
            <person name="Nusbaum C."/>
            <person name="Birren B."/>
        </authorList>
    </citation>
    <scope>NUCLEOTIDE SEQUENCE [LARGE SCALE GENOMIC DNA]</scope>
    <source>
        <strain evidence="8 9">CBS 118157</strain>
    </source>
</reference>
<dbReference type="GO" id="GO:0016491">
    <property type="term" value="F:oxidoreductase activity"/>
    <property type="evidence" value="ECO:0007669"/>
    <property type="project" value="UniProtKB-KW"/>
</dbReference>
<dbReference type="Gene3D" id="3.40.250.10">
    <property type="entry name" value="Rhodanese-like domain"/>
    <property type="match status" value="1"/>
</dbReference>
<dbReference type="Pfam" id="PF07992">
    <property type="entry name" value="Pyr_redox_2"/>
    <property type="match status" value="1"/>
</dbReference>
<evidence type="ECO:0000313" key="9">
    <source>
        <dbReference type="Proteomes" id="UP000054342"/>
    </source>
</evidence>
<dbReference type="EMBL" id="KN847319">
    <property type="protein sequence ID" value="KIW56553.1"/>
    <property type="molecule type" value="Genomic_DNA"/>
</dbReference>
<dbReference type="InterPro" id="IPR016156">
    <property type="entry name" value="FAD/NAD-linked_Rdtase_dimer_sf"/>
</dbReference>
<dbReference type="InterPro" id="IPR001763">
    <property type="entry name" value="Rhodanese-like_dom"/>
</dbReference>
<dbReference type="OrthoDB" id="361797at2759"/>
<evidence type="ECO:0000256" key="1">
    <source>
        <dbReference type="ARBA" id="ARBA00001974"/>
    </source>
</evidence>
<dbReference type="SUPFAM" id="SSF52821">
    <property type="entry name" value="Rhodanese/Cell cycle control phosphatase"/>
    <property type="match status" value="1"/>
</dbReference>
<evidence type="ECO:0000313" key="8">
    <source>
        <dbReference type="EMBL" id="KIW56553.1"/>
    </source>
</evidence>
<protein>
    <recommendedName>
        <fullName evidence="7">Rhodanese domain-containing protein</fullName>
    </recommendedName>
</protein>
<dbReference type="InterPro" id="IPR050260">
    <property type="entry name" value="FAD-bd_OxRdtase"/>
</dbReference>